<feature type="transmembrane region" description="Helical" evidence="1">
    <location>
        <begin position="74"/>
        <end position="96"/>
    </location>
</feature>
<dbReference type="RefSeq" id="XP_004335497.1">
    <property type="nucleotide sequence ID" value="XM_004335449.1"/>
</dbReference>
<keyword evidence="1" id="KW-1133">Transmembrane helix</keyword>
<gene>
    <name evidence="2" type="ORF">ACA1_246370</name>
</gene>
<dbReference type="GeneID" id="14913833"/>
<keyword evidence="1" id="KW-0472">Membrane</keyword>
<sequence>MAAQFDDLQATWSEVQKTVVEPLLAQDAAQLLHWASVREGFAWLVLLAPDLWMDVAWTAAVCHDRRRAFVYHSFIYALATCLLFSYAGGVTMHIAIGEAPPVLRSNVALLASAATWFVMFFTPLRHLYNFFPVKT</sequence>
<organism evidence="2 3">
    <name type="scientific">Acanthamoeba castellanii (strain ATCC 30010 / Neff)</name>
    <dbReference type="NCBI Taxonomy" id="1257118"/>
    <lineage>
        <taxon>Eukaryota</taxon>
        <taxon>Amoebozoa</taxon>
        <taxon>Discosea</taxon>
        <taxon>Longamoebia</taxon>
        <taxon>Centramoebida</taxon>
        <taxon>Acanthamoebidae</taxon>
        <taxon>Acanthamoeba</taxon>
    </lineage>
</organism>
<dbReference type="KEGG" id="acan:ACA1_246370"/>
<name>L8GKW9_ACACF</name>
<reference evidence="2 3" key="1">
    <citation type="journal article" date="2013" name="Genome Biol.">
        <title>Genome of Acanthamoeba castellanii highlights extensive lateral gene transfer and early evolution of tyrosine kinase signaling.</title>
        <authorList>
            <person name="Clarke M."/>
            <person name="Lohan A.J."/>
            <person name="Liu B."/>
            <person name="Lagkouvardos I."/>
            <person name="Roy S."/>
            <person name="Zafar N."/>
            <person name="Bertelli C."/>
            <person name="Schilde C."/>
            <person name="Kianianmomeni A."/>
            <person name="Burglin T.R."/>
            <person name="Frech C."/>
            <person name="Turcotte B."/>
            <person name="Kopec K.O."/>
            <person name="Synnott J.M."/>
            <person name="Choo C."/>
            <person name="Paponov I."/>
            <person name="Finkler A."/>
            <person name="Soon Heng Tan C."/>
            <person name="Hutchins A.P."/>
            <person name="Weinmeier T."/>
            <person name="Rattei T."/>
            <person name="Chu J.S."/>
            <person name="Gimenez G."/>
            <person name="Irimia M."/>
            <person name="Rigden D.J."/>
            <person name="Fitzpatrick D.A."/>
            <person name="Lorenzo-Morales J."/>
            <person name="Bateman A."/>
            <person name="Chiu C.H."/>
            <person name="Tang P."/>
            <person name="Hegemann P."/>
            <person name="Fromm H."/>
            <person name="Raoult D."/>
            <person name="Greub G."/>
            <person name="Miranda-Saavedra D."/>
            <person name="Chen N."/>
            <person name="Nash P."/>
            <person name="Ginger M.L."/>
            <person name="Horn M."/>
            <person name="Schaap P."/>
            <person name="Caler L."/>
            <person name="Loftus B."/>
        </authorList>
    </citation>
    <scope>NUCLEOTIDE SEQUENCE [LARGE SCALE GENOMIC DNA]</scope>
    <source>
        <strain evidence="2 3">Neff</strain>
    </source>
</reference>
<keyword evidence="1" id="KW-0812">Transmembrane</keyword>
<dbReference type="Proteomes" id="UP000011083">
    <property type="component" value="Unassembled WGS sequence"/>
</dbReference>
<protein>
    <submittedName>
        <fullName evidence="2">Uncharacterized protein</fullName>
    </submittedName>
</protein>
<dbReference type="EMBL" id="KB008093">
    <property type="protein sequence ID" value="ELR13484.1"/>
    <property type="molecule type" value="Genomic_DNA"/>
</dbReference>
<evidence type="ECO:0000256" key="1">
    <source>
        <dbReference type="SAM" id="Phobius"/>
    </source>
</evidence>
<keyword evidence="3" id="KW-1185">Reference proteome</keyword>
<proteinExistence type="predicted"/>
<accession>L8GKW9</accession>
<dbReference type="VEuPathDB" id="AmoebaDB:ACA1_246370"/>
<dbReference type="AlphaFoldDB" id="L8GKW9"/>
<evidence type="ECO:0000313" key="3">
    <source>
        <dbReference type="Proteomes" id="UP000011083"/>
    </source>
</evidence>
<evidence type="ECO:0000313" key="2">
    <source>
        <dbReference type="EMBL" id="ELR13484.1"/>
    </source>
</evidence>
<feature type="transmembrane region" description="Helical" evidence="1">
    <location>
        <begin position="108"/>
        <end position="128"/>
    </location>
</feature>